<dbReference type="Pfam" id="PF13203">
    <property type="entry name" value="DUF2201_N"/>
    <property type="match status" value="2"/>
</dbReference>
<evidence type="ECO:0000259" key="2">
    <source>
        <dbReference type="Pfam" id="PF13203"/>
    </source>
</evidence>
<proteinExistence type="predicted"/>
<dbReference type="EMBL" id="JACHMN010000003">
    <property type="protein sequence ID" value="MBB5874256.1"/>
    <property type="molecule type" value="Genomic_DNA"/>
</dbReference>
<sequence>MTAGQLDRDKLFTARLYAARVRPYLATALFALHPVESRRVPTMAVDKHWRCYVSPAFVDRTPVEELAGVWVHEVSHLLRDHHGRGDRFALARGLTGPGERLRMNIAADCEINDDVYGDGLPRPEGAVLPGHLRLNPGELMEDYLCQFTLGPYTQGLSWLDCGSGADGLDREWDLGPDGAHGLSEQERDAVRFRVAQGLTGRGSTPKGWQRWAEEVFHPPQPWRELLGAAVRSAATGPGGEDYTYGRPPRRAASLPGVVLPSLRRRPPRVCVIIDTSGSVSDVELGSALLEVTAISRSVGGRRDLVSVLACDAAAGVAHPLCRAEGIPLIGGGGTDLRAGFARALRTTPRPDVIVVLTDGQTPWPSERPPCRTVVGLFPRDRVAEWDEDDPDQVPDTPPDWARVVTIG</sequence>
<name>A0A841C2X5_9ACTN</name>
<dbReference type="Pfam" id="PF09967">
    <property type="entry name" value="DUF2201"/>
    <property type="match status" value="1"/>
</dbReference>
<dbReference type="CDD" id="cd00198">
    <property type="entry name" value="vWFA"/>
    <property type="match status" value="1"/>
</dbReference>
<dbReference type="RefSeq" id="WP_184846247.1">
    <property type="nucleotide sequence ID" value="NZ_JACHMN010000003.1"/>
</dbReference>
<dbReference type="PANTHER" id="PTHR38730:SF1">
    <property type="entry name" value="SLL7028 PROTEIN"/>
    <property type="match status" value="1"/>
</dbReference>
<keyword evidence="4" id="KW-1185">Reference proteome</keyword>
<comment type="caution">
    <text evidence="3">The sequence shown here is derived from an EMBL/GenBank/DDBJ whole genome shotgun (WGS) entry which is preliminary data.</text>
</comment>
<dbReference type="InterPro" id="IPR036465">
    <property type="entry name" value="vWFA_dom_sf"/>
</dbReference>
<evidence type="ECO:0000313" key="3">
    <source>
        <dbReference type="EMBL" id="MBB5874256.1"/>
    </source>
</evidence>
<dbReference type="InterPro" id="IPR018698">
    <property type="entry name" value="VWA-like_dom"/>
</dbReference>
<reference evidence="3 4" key="1">
    <citation type="submission" date="2020-08" db="EMBL/GenBank/DDBJ databases">
        <title>Sequencing the genomes of 1000 actinobacteria strains.</title>
        <authorList>
            <person name="Klenk H.-P."/>
        </authorList>
    </citation>
    <scope>NUCLEOTIDE SEQUENCE [LARGE SCALE GENOMIC DNA]</scope>
    <source>
        <strain evidence="3 4">DSM 45362</strain>
    </source>
</reference>
<dbReference type="SUPFAM" id="SSF53300">
    <property type="entry name" value="vWA-like"/>
    <property type="match status" value="1"/>
</dbReference>
<organism evidence="3 4">
    <name type="scientific">Allocatelliglobosispora scoriae</name>
    <dbReference type="NCBI Taxonomy" id="643052"/>
    <lineage>
        <taxon>Bacteria</taxon>
        <taxon>Bacillati</taxon>
        <taxon>Actinomycetota</taxon>
        <taxon>Actinomycetes</taxon>
        <taxon>Micromonosporales</taxon>
        <taxon>Micromonosporaceae</taxon>
        <taxon>Allocatelliglobosispora</taxon>
    </lineage>
</organism>
<dbReference type="PANTHER" id="PTHR38730">
    <property type="entry name" value="SLL7028 PROTEIN"/>
    <property type="match status" value="1"/>
</dbReference>
<dbReference type="Proteomes" id="UP000587527">
    <property type="component" value="Unassembled WGS sequence"/>
</dbReference>
<dbReference type="AlphaFoldDB" id="A0A841C2X5"/>
<accession>A0A841C2X5</accession>
<protein>
    <submittedName>
        <fullName evidence="3">Putative metal-dependent peptidase</fullName>
    </submittedName>
</protein>
<feature type="domain" description="Putative metallopeptidase" evidence="2">
    <location>
        <begin position="161"/>
        <end position="263"/>
    </location>
</feature>
<dbReference type="InterPro" id="IPR025154">
    <property type="entry name" value="Put_metallopeptidase_dom"/>
</dbReference>
<evidence type="ECO:0000313" key="4">
    <source>
        <dbReference type="Proteomes" id="UP000587527"/>
    </source>
</evidence>
<gene>
    <name evidence="3" type="ORF">F4553_007690</name>
</gene>
<feature type="domain" description="Putative metallopeptidase" evidence="2">
    <location>
        <begin position="11"/>
        <end position="128"/>
    </location>
</feature>
<evidence type="ECO:0000259" key="1">
    <source>
        <dbReference type="Pfam" id="PF09967"/>
    </source>
</evidence>
<feature type="domain" description="VWA-like" evidence="1">
    <location>
        <begin position="269"/>
        <end position="379"/>
    </location>
</feature>